<protein>
    <recommendedName>
        <fullName evidence="11">Polynucleotide adenylyltransferase family protein</fullName>
    </recommendedName>
</protein>
<evidence type="ECO:0000256" key="5">
    <source>
        <dbReference type="SAM" id="MobiDB-lite"/>
    </source>
</evidence>
<proteinExistence type="inferred from homology"/>
<dbReference type="Pfam" id="PF12627">
    <property type="entry name" value="PolyA_pol_RNAbd"/>
    <property type="match status" value="1"/>
</dbReference>
<dbReference type="GO" id="GO:0016779">
    <property type="term" value="F:nucleotidyltransferase activity"/>
    <property type="evidence" value="ECO:0007669"/>
    <property type="project" value="InterPro"/>
</dbReference>
<dbReference type="GO" id="GO:0000166">
    <property type="term" value="F:nucleotide binding"/>
    <property type="evidence" value="ECO:0007669"/>
    <property type="project" value="UniProtKB-KW"/>
</dbReference>
<reference evidence="9" key="1">
    <citation type="submission" date="2020-10" db="EMBL/GenBank/DDBJ databases">
        <authorList>
            <person name="Han B."/>
            <person name="Lu T."/>
            <person name="Zhao Q."/>
            <person name="Huang X."/>
            <person name="Zhao Y."/>
        </authorList>
    </citation>
    <scope>NUCLEOTIDE SEQUENCE</scope>
</reference>
<accession>A0A811MAN8</accession>
<dbReference type="PANTHER" id="PTHR43051:SF1">
    <property type="entry name" value="POLYNUCLEOTIDE ADENYLYLTRANSFERASE FAMILY PROTEIN"/>
    <property type="match status" value="1"/>
</dbReference>
<dbReference type="Pfam" id="PF03478">
    <property type="entry name" value="Beta-prop_KIB1-4"/>
    <property type="match status" value="1"/>
</dbReference>
<comment type="caution">
    <text evidence="9">The sequence shown here is derived from an EMBL/GenBank/DDBJ whole genome shotgun (WGS) entry which is preliminary data.</text>
</comment>
<evidence type="ECO:0000313" key="9">
    <source>
        <dbReference type="EMBL" id="CAD6201812.1"/>
    </source>
</evidence>
<dbReference type="InterPro" id="IPR052191">
    <property type="entry name" value="tRNA_ntf/polyA_polymerase_I"/>
</dbReference>
<dbReference type="PANTHER" id="PTHR43051">
    <property type="entry name" value="POLYNUCLEOTIDE ADENYLYLTRANSFERASE FAMILY PROTEIN"/>
    <property type="match status" value="1"/>
</dbReference>
<dbReference type="InterPro" id="IPR002646">
    <property type="entry name" value="PolA_pol_head_dom"/>
</dbReference>
<organism evidence="9 10">
    <name type="scientific">Miscanthus lutarioriparius</name>
    <dbReference type="NCBI Taxonomy" id="422564"/>
    <lineage>
        <taxon>Eukaryota</taxon>
        <taxon>Viridiplantae</taxon>
        <taxon>Streptophyta</taxon>
        <taxon>Embryophyta</taxon>
        <taxon>Tracheophyta</taxon>
        <taxon>Spermatophyta</taxon>
        <taxon>Magnoliopsida</taxon>
        <taxon>Liliopsida</taxon>
        <taxon>Poales</taxon>
        <taxon>Poaceae</taxon>
        <taxon>PACMAD clade</taxon>
        <taxon>Panicoideae</taxon>
        <taxon>Andropogonodae</taxon>
        <taxon>Andropogoneae</taxon>
        <taxon>Saccharinae</taxon>
        <taxon>Miscanthus</taxon>
    </lineage>
</organism>
<feature type="region of interest" description="Disordered" evidence="5">
    <location>
        <begin position="182"/>
        <end position="208"/>
    </location>
</feature>
<dbReference type="GO" id="GO:0003723">
    <property type="term" value="F:RNA binding"/>
    <property type="evidence" value="ECO:0007669"/>
    <property type="project" value="UniProtKB-KW"/>
</dbReference>
<evidence type="ECO:0008006" key="11">
    <source>
        <dbReference type="Google" id="ProtNLM"/>
    </source>
</evidence>
<dbReference type="InterPro" id="IPR005174">
    <property type="entry name" value="KIB1-4_b-propeller"/>
</dbReference>
<comment type="similarity">
    <text evidence="1 4">Belongs to the tRNA nucleotidyltransferase/poly(A) polymerase family.</text>
</comment>
<dbReference type="AlphaFoldDB" id="A0A811MAN8"/>
<dbReference type="SUPFAM" id="SSF81301">
    <property type="entry name" value="Nucleotidyltransferase"/>
    <property type="match status" value="1"/>
</dbReference>
<keyword evidence="3" id="KW-0547">Nucleotide-binding</keyword>
<dbReference type="SUPFAM" id="SSF81891">
    <property type="entry name" value="Poly A polymerase C-terminal region-like"/>
    <property type="match status" value="1"/>
</dbReference>
<dbReference type="Gene3D" id="1.10.3090.10">
    <property type="entry name" value="cca-adding enzyme, domain 2"/>
    <property type="match status" value="1"/>
</dbReference>
<dbReference type="GO" id="GO:0001680">
    <property type="term" value="P:tRNA 3'-terminal CCA addition"/>
    <property type="evidence" value="ECO:0007669"/>
    <property type="project" value="UniProtKB-ARBA"/>
</dbReference>
<name>A0A811MAN8_9POAL</name>
<evidence type="ECO:0000256" key="1">
    <source>
        <dbReference type="ARBA" id="ARBA00007265"/>
    </source>
</evidence>
<evidence type="ECO:0000259" key="8">
    <source>
        <dbReference type="Pfam" id="PF12627"/>
    </source>
</evidence>
<evidence type="ECO:0000259" key="7">
    <source>
        <dbReference type="Pfam" id="PF03478"/>
    </source>
</evidence>
<feature type="domain" description="KIB1-4 beta-propeller" evidence="7">
    <location>
        <begin position="32"/>
        <end position="165"/>
    </location>
</feature>
<dbReference type="InterPro" id="IPR043519">
    <property type="entry name" value="NT_sf"/>
</dbReference>
<dbReference type="Proteomes" id="UP000604825">
    <property type="component" value="Unassembled WGS sequence"/>
</dbReference>
<dbReference type="EMBL" id="CAJGYO010000001">
    <property type="protein sequence ID" value="CAD6201812.1"/>
    <property type="molecule type" value="Genomic_DNA"/>
</dbReference>
<keyword evidence="10" id="KW-1185">Reference proteome</keyword>
<dbReference type="CDD" id="cd05398">
    <property type="entry name" value="NT_ClassII-CCAase"/>
    <property type="match status" value="1"/>
</dbReference>
<dbReference type="Gene3D" id="3.30.460.10">
    <property type="entry name" value="Beta Polymerase, domain 2"/>
    <property type="match status" value="1"/>
</dbReference>
<feature type="domain" description="tRNA nucleotidyltransferase/poly(A) polymerase RNA and SrmB- binding" evidence="8">
    <location>
        <begin position="408"/>
        <end position="470"/>
    </location>
</feature>
<evidence type="ECO:0000313" key="10">
    <source>
        <dbReference type="Proteomes" id="UP000604825"/>
    </source>
</evidence>
<keyword evidence="2 4" id="KW-0808">Transferase</keyword>
<evidence type="ECO:0000256" key="3">
    <source>
        <dbReference type="ARBA" id="ARBA00022741"/>
    </source>
</evidence>
<gene>
    <name evidence="9" type="ORF">NCGR_LOCUS268</name>
</gene>
<keyword evidence="4" id="KW-0694">RNA-binding</keyword>
<dbReference type="InterPro" id="IPR032828">
    <property type="entry name" value="PolyA_RNA-bd"/>
</dbReference>
<dbReference type="OrthoDB" id="445712at2759"/>
<dbReference type="Pfam" id="PF01743">
    <property type="entry name" value="PolyA_pol"/>
    <property type="match status" value="1"/>
</dbReference>
<evidence type="ECO:0000256" key="4">
    <source>
        <dbReference type="RuleBase" id="RU003953"/>
    </source>
</evidence>
<feature type="domain" description="Poly A polymerase head" evidence="6">
    <location>
        <begin position="251"/>
        <end position="380"/>
    </location>
</feature>
<sequence>MLLPSGSSTSTTWGRRKNATLIEGLVWRKIVIKHLTACQGRFYFPRTMQEHGILEFDPHPGTRVVAMGGLPWVVPPNPWGWCSHACRFEMDGEHYQFLACYYEDPAVTTGIALYRMDVGRQRWCEVDGIRDGDRALLWCGYGGGCCTASKCGLEHDCVYMIHPCDNLMHVFSIAERTERVRQYSTKKGGDGTGPLKPKGGGSSAPRHLRPGFVDPSSWRHFDSRAVGIKPDAIHTDAWAVLKKLRREGFQAYLVGGCVRDLLLKRVPKDFDVITTASLEQLKKNIFRRSMIVGKRFPICLLKMRDSVIEISSFRTVAKYGNRSEAVDYVEELNGSDVRDILRWKDSMRRDFTINGLFFNPMNFKIYDYVNGVRDMRKNKVCTVIPAHISFMEDPARILRGFRIAARLGFQFSSETSNAIRDLSSSIINIDKARLMMEMNYIMSYGAAAPSVRLLRKYGLLDILLPFQAAYLSDQMKGGSSDRHLMLMKLLANLDRLLSADRPCHSSLWLALLVFHSTLVISPQDTLVIRAFAAVLYFGTWETTVKFLEEEVGPEVPFAPETMGPSRTKLDDLMEQTSHLASLVNSSVDTLTCLHGLEQSLARFSEPPEFSGVVFTSSNDRKRLAVIFEGLASDLPSYDERRGMRGIDYWSLKHGDPAEVRFVLGKVIMDTMYDKLPCESTEDEDAAATVEPAADLADGRSLPLLSSLF</sequence>
<evidence type="ECO:0000259" key="6">
    <source>
        <dbReference type="Pfam" id="PF01743"/>
    </source>
</evidence>
<evidence type="ECO:0000256" key="2">
    <source>
        <dbReference type="ARBA" id="ARBA00022679"/>
    </source>
</evidence>